<dbReference type="SUPFAM" id="SSF52833">
    <property type="entry name" value="Thioredoxin-like"/>
    <property type="match status" value="1"/>
</dbReference>
<keyword evidence="4" id="KW-1185">Reference proteome</keyword>
<accession>A0A7M1T0T1</accession>
<dbReference type="KEGG" id="halt:IM660_16195"/>
<dbReference type="Proteomes" id="UP000593758">
    <property type="component" value="Chromosome"/>
</dbReference>
<dbReference type="InterPro" id="IPR051548">
    <property type="entry name" value="Grx-like_ET"/>
</dbReference>
<dbReference type="PANTHER" id="PTHR34386">
    <property type="entry name" value="GLUTAREDOXIN"/>
    <property type="match status" value="1"/>
</dbReference>
<dbReference type="PROSITE" id="PS51354">
    <property type="entry name" value="GLUTAREDOXIN_2"/>
    <property type="match status" value="1"/>
</dbReference>
<dbReference type="InterPro" id="IPR002109">
    <property type="entry name" value="Glutaredoxin"/>
</dbReference>
<proteinExistence type="predicted"/>
<organism evidence="3 4">
    <name type="scientific">Ruania alkalisoli</name>
    <dbReference type="NCBI Taxonomy" id="2779775"/>
    <lineage>
        <taxon>Bacteria</taxon>
        <taxon>Bacillati</taxon>
        <taxon>Actinomycetota</taxon>
        <taxon>Actinomycetes</taxon>
        <taxon>Micrococcales</taxon>
        <taxon>Ruaniaceae</taxon>
        <taxon>Ruania</taxon>
    </lineage>
</organism>
<evidence type="ECO:0000256" key="1">
    <source>
        <dbReference type="SAM" id="Phobius"/>
    </source>
</evidence>
<evidence type="ECO:0000313" key="3">
    <source>
        <dbReference type="EMBL" id="QOR72834.1"/>
    </source>
</evidence>
<sequence length="129" mass="14038">MAALIVADISWWLMIPVGVLVAMYGWWSFPGRGGGTTHAVATQLAEADSRSRVIIYWRPGCTYCSALRRRLGSARDDALWVNIWTDPEAAAYVRSVNDGNETVPTVVIEGRAHTNPDAGLVRSHLVSAA</sequence>
<gene>
    <name evidence="3" type="ORF">IM660_16195</name>
</gene>
<evidence type="ECO:0000313" key="4">
    <source>
        <dbReference type="Proteomes" id="UP000593758"/>
    </source>
</evidence>
<name>A0A7M1T0T1_9MICO</name>
<keyword evidence="1" id="KW-0472">Membrane</keyword>
<dbReference type="GO" id="GO:0045454">
    <property type="term" value="P:cell redox homeostasis"/>
    <property type="evidence" value="ECO:0007669"/>
    <property type="project" value="TreeGrafter"/>
</dbReference>
<reference evidence="3 4" key="1">
    <citation type="submission" date="2020-10" db="EMBL/GenBank/DDBJ databases">
        <title>Haloactinobacterium sp. RN3S43, a bacterium isolated from saline soil.</title>
        <authorList>
            <person name="Sun J.-Q."/>
        </authorList>
    </citation>
    <scope>NUCLEOTIDE SEQUENCE [LARGE SCALE GENOMIC DNA]</scope>
    <source>
        <strain evidence="3 4">RN3S43</strain>
    </source>
</reference>
<dbReference type="InterPro" id="IPR036249">
    <property type="entry name" value="Thioredoxin-like_sf"/>
</dbReference>
<dbReference type="Gene3D" id="3.40.30.10">
    <property type="entry name" value="Glutaredoxin"/>
    <property type="match status" value="1"/>
</dbReference>
<dbReference type="GO" id="GO:0009055">
    <property type="term" value="F:electron transfer activity"/>
    <property type="evidence" value="ECO:0007669"/>
    <property type="project" value="TreeGrafter"/>
</dbReference>
<dbReference type="AlphaFoldDB" id="A0A7M1T0T1"/>
<keyword evidence="1" id="KW-0812">Transmembrane</keyword>
<dbReference type="Pfam" id="PF00462">
    <property type="entry name" value="Glutaredoxin"/>
    <property type="match status" value="1"/>
</dbReference>
<feature type="transmembrane region" description="Helical" evidence="1">
    <location>
        <begin position="9"/>
        <end position="27"/>
    </location>
</feature>
<dbReference type="EMBL" id="CP063169">
    <property type="protein sequence ID" value="QOR72834.1"/>
    <property type="molecule type" value="Genomic_DNA"/>
</dbReference>
<keyword evidence="1" id="KW-1133">Transmembrane helix</keyword>
<evidence type="ECO:0000259" key="2">
    <source>
        <dbReference type="Pfam" id="PF00462"/>
    </source>
</evidence>
<dbReference type="PANTHER" id="PTHR34386:SF1">
    <property type="entry name" value="GLUTAREDOXIN-LIKE PROTEIN NRDH"/>
    <property type="match status" value="1"/>
</dbReference>
<protein>
    <recommendedName>
        <fullName evidence="2">Glutaredoxin domain-containing protein</fullName>
    </recommendedName>
</protein>
<feature type="domain" description="Glutaredoxin" evidence="2">
    <location>
        <begin position="53"/>
        <end position="111"/>
    </location>
</feature>